<organism evidence="1 2">
    <name type="scientific">Latimeria chalumnae</name>
    <name type="common">Coelacanth</name>
    <dbReference type="NCBI Taxonomy" id="7897"/>
    <lineage>
        <taxon>Eukaryota</taxon>
        <taxon>Metazoa</taxon>
        <taxon>Chordata</taxon>
        <taxon>Craniata</taxon>
        <taxon>Vertebrata</taxon>
        <taxon>Euteleostomi</taxon>
        <taxon>Coelacanthiformes</taxon>
        <taxon>Coelacanthidae</taxon>
        <taxon>Latimeria</taxon>
    </lineage>
</organism>
<dbReference type="Gene3D" id="3.30.250.20">
    <property type="entry name" value="L1 transposable element, C-terminal domain"/>
    <property type="match status" value="1"/>
</dbReference>
<evidence type="ECO:0000313" key="2">
    <source>
        <dbReference type="Proteomes" id="UP000008672"/>
    </source>
</evidence>
<dbReference type="Ensembl" id="ENSLACT00000005810.1">
    <property type="protein sequence ID" value="ENSLACP00000005760.1"/>
    <property type="gene ID" value="ENSLACG00000005113.1"/>
</dbReference>
<dbReference type="InterPro" id="IPR004244">
    <property type="entry name" value="Transposase_22"/>
</dbReference>
<dbReference type="FunCoup" id="H3A7Y9">
    <property type="interactions" value="240"/>
</dbReference>
<protein>
    <recommendedName>
        <fullName evidence="3">L1 transposable element RRM domain-containing protein</fullName>
    </recommendedName>
</protein>
<name>H3A7Y9_LATCH</name>
<dbReference type="PANTHER" id="PTHR11505">
    <property type="entry name" value="L1 TRANSPOSABLE ELEMENT-RELATED"/>
    <property type="match status" value="1"/>
</dbReference>
<sequence length="218" mass="25080">NLGRDRQVSITGTMSVTLNEIKKMNTNLLQRMMTAEQWIADTEGEQRKTSESTRTLQKQIDLLKLRIDNQENNSQWNNLRVVGFPESVEQGKPIKFLLETLPGLLKLPENIMLDTERAHCSLAPKPAAGQRPKPFVIKFLHFQVKEHLLAAARELGMTEWQGSRIQLFPDLSRDLQEHRRRFIPVKQKLRELGLKYGLFYSAVLRVTVDGETKSFSTP</sequence>
<accession>H3A7Y9</accession>
<keyword evidence="2" id="KW-1185">Reference proteome</keyword>
<dbReference type="InParanoid" id="H3A7Y9"/>
<dbReference type="AlphaFoldDB" id="H3A7Y9"/>
<reference evidence="2" key="1">
    <citation type="submission" date="2011-08" db="EMBL/GenBank/DDBJ databases">
        <title>The draft genome of Latimeria chalumnae.</title>
        <authorList>
            <person name="Di Palma F."/>
            <person name="Alfoldi J."/>
            <person name="Johnson J."/>
            <person name="Berlin A."/>
            <person name="Gnerre S."/>
            <person name="Jaffe D."/>
            <person name="MacCallum I."/>
            <person name="Young S."/>
            <person name="Walker B.J."/>
            <person name="Lander E."/>
            <person name="Lindblad-Toh K."/>
        </authorList>
    </citation>
    <scope>NUCLEOTIDE SEQUENCE [LARGE SCALE GENOMIC DNA]</scope>
    <source>
        <strain evidence="2">Wild caught</strain>
    </source>
</reference>
<reference evidence="1" key="3">
    <citation type="submission" date="2025-09" db="UniProtKB">
        <authorList>
            <consortium name="Ensembl"/>
        </authorList>
    </citation>
    <scope>IDENTIFICATION</scope>
</reference>
<dbReference type="GeneTree" id="ENSGT00940000165382"/>
<dbReference type="Gene3D" id="3.30.70.1820">
    <property type="entry name" value="L1 transposable element, RRM domain"/>
    <property type="match status" value="1"/>
</dbReference>
<proteinExistence type="predicted"/>
<dbReference type="eggNOG" id="ENOG502SRQ0">
    <property type="taxonomic scope" value="Eukaryota"/>
</dbReference>
<dbReference type="InterPro" id="IPR042566">
    <property type="entry name" value="L1_C"/>
</dbReference>
<dbReference type="OMA" id="MTEWQGS"/>
<dbReference type="Proteomes" id="UP000008672">
    <property type="component" value="Unassembled WGS sequence"/>
</dbReference>
<evidence type="ECO:0008006" key="3">
    <source>
        <dbReference type="Google" id="ProtNLM"/>
    </source>
</evidence>
<reference evidence="1" key="2">
    <citation type="submission" date="2025-08" db="UniProtKB">
        <authorList>
            <consortium name="Ensembl"/>
        </authorList>
    </citation>
    <scope>IDENTIFICATION</scope>
</reference>
<dbReference type="HOGENOM" id="CLU_062834_2_1_1"/>
<dbReference type="EMBL" id="AFYH01246763">
    <property type="status" value="NOT_ANNOTATED_CDS"/>
    <property type="molecule type" value="Genomic_DNA"/>
</dbReference>
<evidence type="ECO:0000313" key="1">
    <source>
        <dbReference type="Ensembl" id="ENSLACP00000005760.1"/>
    </source>
</evidence>